<protein>
    <submittedName>
        <fullName evidence="2">Uncharacterized protein</fullName>
    </submittedName>
</protein>
<dbReference type="EMBL" id="BJWL01000023">
    <property type="protein sequence ID" value="GFZ12223.1"/>
    <property type="molecule type" value="Genomic_DNA"/>
</dbReference>
<reference evidence="2 3" key="1">
    <citation type="submission" date="2019-07" db="EMBL/GenBank/DDBJ databases">
        <title>De Novo Assembly of kiwifruit Actinidia rufa.</title>
        <authorList>
            <person name="Sugita-Konishi S."/>
            <person name="Sato K."/>
            <person name="Mori E."/>
            <person name="Abe Y."/>
            <person name="Kisaki G."/>
            <person name="Hamano K."/>
            <person name="Suezawa K."/>
            <person name="Otani M."/>
            <person name="Fukuda T."/>
            <person name="Manabe T."/>
            <person name="Gomi K."/>
            <person name="Tabuchi M."/>
            <person name="Akimitsu K."/>
            <person name="Kataoka I."/>
        </authorList>
    </citation>
    <scope>NUCLEOTIDE SEQUENCE [LARGE SCALE GENOMIC DNA]</scope>
    <source>
        <strain evidence="3">cv. Fuchu</strain>
    </source>
</reference>
<organism evidence="2 3">
    <name type="scientific">Actinidia rufa</name>
    <dbReference type="NCBI Taxonomy" id="165716"/>
    <lineage>
        <taxon>Eukaryota</taxon>
        <taxon>Viridiplantae</taxon>
        <taxon>Streptophyta</taxon>
        <taxon>Embryophyta</taxon>
        <taxon>Tracheophyta</taxon>
        <taxon>Spermatophyta</taxon>
        <taxon>Magnoliopsida</taxon>
        <taxon>eudicotyledons</taxon>
        <taxon>Gunneridae</taxon>
        <taxon>Pentapetalae</taxon>
        <taxon>asterids</taxon>
        <taxon>Ericales</taxon>
        <taxon>Actinidiaceae</taxon>
        <taxon>Actinidia</taxon>
    </lineage>
</organism>
<proteinExistence type="predicted"/>
<evidence type="ECO:0000313" key="3">
    <source>
        <dbReference type="Proteomes" id="UP000585474"/>
    </source>
</evidence>
<feature type="region of interest" description="Disordered" evidence="1">
    <location>
        <begin position="29"/>
        <end position="55"/>
    </location>
</feature>
<comment type="caution">
    <text evidence="2">The sequence shown here is derived from an EMBL/GenBank/DDBJ whole genome shotgun (WGS) entry which is preliminary data.</text>
</comment>
<gene>
    <name evidence="2" type="ORF">Acr_23g0006080</name>
</gene>
<evidence type="ECO:0000313" key="2">
    <source>
        <dbReference type="EMBL" id="GFZ12223.1"/>
    </source>
</evidence>
<keyword evidence="3" id="KW-1185">Reference proteome</keyword>
<evidence type="ECO:0000256" key="1">
    <source>
        <dbReference type="SAM" id="MobiDB-lite"/>
    </source>
</evidence>
<dbReference type="AlphaFoldDB" id="A0A7J0GN41"/>
<name>A0A7J0GN41_9ERIC</name>
<sequence length="100" mass="11536">MSKSTETTVTPREDLAKRVDTIQVRFKVGEKTASSWPNPRRPPSPLPQISSNENNWTVEGMSSGTWMERSGRSCLCRRRWEVLLRLESKFDRVRSEGDKP</sequence>
<accession>A0A7J0GN41</accession>
<dbReference type="Proteomes" id="UP000585474">
    <property type="component" value="Unassembled WGS sequence"/>
</dbReference>